<reference evidence="3" key="1">
    <citation type="journal article" date="2019" name="Int. J. Syst. Evol. Microbiol.">
        <title>The Global Catalogue of Microorganisms (GCM) 10K type strain sequencing project: providing services to taxonomists for standard genome sequencing and annotation.</title>
        <authorList>
            <consortium name="The Broad Institute Genomics Platform"/>
            <consortium name="The Broad Institute Genome Sequencing Center for Infectious Disease"/>
            <person name="Wu L."/>
            <person name="Ma J."/>
        </authorList>
    </citation>
    <scope>NUCLEOTIDE SEQUENCE [LARGE SCALE GENOMIC DNA]</scope>
    <source>
        <strain evidence="3">NBRC 108730</strain>
    </source>
</reference>
<keyword evidence="3" id="KW-1185">Reference proteome</keyword>
<proteinExistence type="predicted"/>
<protein>
    <submittedName>
        <fullName evidence="2">Uncharacterized protein</fullName>
    </submittedName>
</protein>
<gene>
    <name evidence="2" type="ORF">GCM10025868_30670</name>
</gene>
<organism evidence="2 3">
    <name type="scientific">Angustibacter aerolatus</name>
    <dbReference type="NCBI Taxonomy" id="1162965"/>
    <lineage>
        <taxon>Bacteria</taxon>
        <taxon>Bacillati</taxon>
        <taxon>Actinomycetota</taxon>
        <taxon>Actinomycetes</taxon>
        <taxon>Kineosporiales</taxon>
        <taxon>Kineosporiaceae</taxon>
    </lineage>
</organism>
<accession>A0ABQ6JJ76</accession>
<evidence type="ECO:0000256" key="1">
    <source>
        <dbReference type="SAM" id="MobiDB-lite"/>
    </source>
</evidence>
<evidence type="ECO:0000313" key="3">
    <source>
        <dbReference type="Proteomes" id="UP001157017"/>
    </source>
</evidence>
<comment type="caution">
    <text evidence="2">The sequence shown here is derived from an EMBL/GenBank/DDBJ whole genome shotgun (WGS) entry which is preliminary data.</text>
</comment>
<feature type="region of interest" description="Disordered" evidence="1">
    <location>
        <begin position="1"/>
        <end position="23"/>
    </location>
</feature>
<sequence>MHAAGTGAVLAQQHAPEGTRDPGLPDAVLEAVLAAILTDAPPSRQDDVRTLAITFATTVDDLPALTPAERTLLREWLHRATTAQTAT</sequence>
<name>A0ABQ6JJ76_9ACTN</name>
<evidence type="ECO:0000313" key="2">
    <source>
        <dbReference type="EMBL" id="GMA87817.1"/>
    </source>
</evidence>
<dbReference type="EMBL" id="BSUZ01000001">
    <property type="protein sequence ID" value="GMA87817.1"/>
    <property type="molecule type" value="Genomic_DNA"/>
</dbReference>
<dbReference type="Proteomes" id="UP001157017">
    <property type="component" value="Unassembled WGS sequence"/>
</dbReference>